<comment type="subcellular location">
    <subcellularLocation>
        <location evidence="1">Periplasm</location>
    </subcellularLocation>
</comment>
<dbReference type="PIRSF" id="PIRSF000294">
    <property type="entry name" value="Cytochrome-c_peroxidase"/>
    <property type="match status" value="1"/>
</dbReference>
<dbReference type="Gene3D" id="1.10.760.10">
    <property type="entry name" value="Cytochrome c-like domain"/>
    <property type="match status" value="2"/>
</dbReference>
<evidence type="ECO:0000256" key="1">
    <source>
        <dbReference type="ARBA" id="ARBA00004418"/>
    </source>
</evidence>
<dbReference type="GO" id="GO:0004130">
    <property type="term" value="F:cytochrome-c peroxidase activity"/>
    <property type="evidence" value="ECO:0007669"/>
    <property type="project" value="UniProtKB-EC"/>
</dbReference>
<keyword evidence="9" id="KW-0575">Peroxidase</keyword>
<keyword evidence="7" id="KW-0408">Iron</keyword>
<dbReference type="InterPro" id="IPR051395">
    <property type="entry name" value="Cytochrome_c_Peroxidase/MauG"/>
</dbReference>
<evidence type="ECO:0000256" key="4">
    <source>
        <dbReference type="ARBA" id="ARBA00022729"/>
    </source>
</evidence>
<evidence type="ECO:0000256" key="5">
    <source>
        <dbReference type="ARBA" id="ARBA00022764"/>
    </source>
</evidence>
<keyword evidence="4" id="KW-0732">Signal</keyword>
<protein>
    <submittedName>
        <fullName evidence="9">Cytochrome c551 peroxidase</fullName>
        <ecNumber evidence="9">1.11.1.5</ecNumber>
    </submittedName>
</protein>
<evidence type="ECO:0000313" key="9">
    <source>
        <dbReference type="EMBL" id="SHO81668.1"/>
    </source>
</evidence>
<dbReference type="AlphaFoldDB" id="A0A1W1ELB5"/>
<name>A0A1W1ELB5_9ZZZZ</name>
<dbReference type="PROSITE" id="PS51007">
    <property type="entry name" value="CYTC"/>
    <property type="match status" value="2"/>
</dbReference>
<accession>A0A1W1ELB5</accession>
<keyword evidence="5" id="KW-0574">Periplasm</keyword>
<dbReference type="GO" id="GO:0046872">
    <property type="term" value="F:metal ion binding"/>
    <property type="evidence" value="ECO:0007669"/>
    <property type="project" value="UniProtKB-KW"/>
</dbReference>
<reference evidence="9" key="1">
    <citation type="submission" date="2016-10" db="EMBL/GenBank/DDBJ databases">
        <authorList>
            <person name="de Groot N.N."/>
        </authorList>
    </citation>
    <scope>NUCLEOTIDE SEQUENCE</scope>
</reference>
<keyword evidence="6 9" id="KW-0560">Oxidoreductase</keyword>
<dbReference type="PANTHER" id="PTHR30600">
    <property type="entry name" value="CYTOCHROME C PEROXIDASE-RELATED"/>
    <property type="match status" value="1"/>
</dbReference>
<dbReference type="GO" id="GO:0009055">
    <property type="term" value="F:electron transfer activity"/>
    <property type="evidence" value="ECO:0007669"/>
    <property type="project" value="InterPro"/>
</dbReference>
<feature type="domain" description="Cytochrome c" evidence="8">
    <location>
        <begin position="210"/>
        <end position="317"/>
    </location>
</feature>
<organism evidence="9">
    <name type="scientific">hydrothermal vent metagenome</name>
    <dbReference type="NCBI Taxonomy" id="652676"/>
    <lineage>
        <taxon>unclassified sequences</taxon>
        <taxon>metagenomes</taxon>
        <taxon>ecological metagenomes</taxon>
    </lineage>
</organism>
<dbReference type="SUPFAM" id="SSF46626">
    <property type="entry name" value="Cytochrome c"/>
    <property type="match status" value="2"/>
</dbReference>
<dbReference type="EMBL" id="FRYL01000045">
    <property type="protein sequence ID" value="SHO81668.1"/>
    <property type="molecule type" value="Genomic_DNA"/>
</dbReference>
<evidence type="ECO:0000256" key="6">
    <source>
        <dbReference type="ARBA" id="ARBA00023002"/>
    </source>
</evidence>
<feature type="domain" description="Cytochrome c" evidence="8">
    <location>
        <begin position="56"/>
        <end position="166"/>
    </location>
</feature>
<keyword evidence="2" id="KW-0349">Heme</keyword>
<evidence type="ECO:0000256" key="2">
    <source>
        <dbReference type="ARBA" id="ARBA00022617"/>
    </source>
</evidence>
<gene>
    <name evidence="9" type="ORF">MNB_SV-15-1214</name>
</gene>
<proteinExistence type="predicted"/>
<evidence type="ECO:0000259" key="8">
    <source>
        <dbReference type="PROSITE" id="PS51007"/>
    </source>
</evidence>
<dbReference type="InterPro" id="IPR026259">
    <property type="entry name" value="MauG/Cytc_peroxidase"/>
</dbReference>
<dbReference type="GO" id="GO:0020037">
    <property type="term" value="F:heme binding"/>
    <property type="evidence" value="ECO:0007669"/>
    <property type="project" value="InterPro"/>
</dbReference>
<evidence type="ECO:0000256" key="3">
    <source>
        <dbReference type="ARBA" id="ARBA00022723"/>
    </source>
</evidence>
<dbReference type="EC" id="1.11.1.5" evidence="9"/>
<dbReference type="Pfam" id="PF03150">
    <property type="entry name" value="CCP_MauG"/>
    <property type="match status" value="1"/>
</dbReference>
<dbReference type="InterPro" id="IPR036909">
    <property type="entry name" value="Cyt_c-like_dom_sf"/>
</dbReference>
<keyword evidence="3" id="KW-0479">Metal-binding</keyword>
<dbReference type="GO" id="GO:0042597">
    <property type="term" value="C:periplasmic space"/>
    <property type="evidence" value="ECO:0007669"/>
    <property type="project" value="UniProtKB-SubCell"/>
</dbReference>
<dbReference type="PANTHER" id="PTHR30600:SF7">
    <property type="entry name" value="CYTOCHROME C PEROXIDASE-RELATED"/>
    <property type="match status" value="1"/>
</dbReference>
<dbReference type="InterPro" id="IPR009056">
    <property type="entry name" value="Cyt_c-like_dom"/>
</dbReference>
<sequence length="335" mass="36809">MKLNRLIVGVAMLSSIISANDSSLRELAEYNGLKAIPDNKKELYKIIDPKNLLTPDRILLGKKLYFEPRLSKASDISCASCHILDAGGDDNIPVAIGHKGAKNPHHLNSPTVYNAVFFDAQFWDGRSPSLEDQAKGPIQAPPEMAMTPKEAVERINAIPEYVAEFKKAYNKDIKIDFDLITSTIALYERTLVTPSPYDDYLNGDDNALTKAEKKGLKKFIEIGCTGCHTGIAIGGSMQPFDVGKDFQFAHLGDFKGGKNGLVKVGTLRNITQTSPYFHNGSMDKLEDVVKEMAKIQLGKNITESDIHDIITFLKSLEGRKGDTKAPELPAENKGN</sequence>
<dbReference type="InterPro" id="IPR004852">
    <property type="entry name" value="Di-haem_cyt_c_peroxidsae"/>
</dbReference>
<evidence type="ECO:0000256" key="7">
    <source>
        <dbReference type="ARBA" id="ARBA00023004"/>
    </source>
</evidence>